<comment type="pathway">
    <text evidence="2">Protein modification; protein glycosylation.</text>
</comment>
<organism evidence="15 16">
    <name type="scientific">Durusdinium trenchii</name>
    <dbReference type="NCBI Taxonomy" id="1381693"/>
    <lineage>
        <taxon>Eukaryota</taxon>
        <taxon>Sar</taxon>
        <taxon>Alveolata</taxon>
        <taxon>Dinophyceae</taxon>
        <taxon>Suessiales</taxon>
        <taxon>Symbiodiniaceae</taxon>
        <taxon>Durusdinium</taxon>
    </lineage>
</organism>
<evidence type="ECO:0000256" key="4">
    <source>
        <dbReference type="ARBA" id="ARBA00022676"/>
    </source>
</evidence>
<evidence type="ECO:0000313" key="16">
    <source>
        <dbReference type="Proteomes" id="UP001642484"/>
    </source>
</evidence>
<evidence type="ECO:0000256" key="2">
    <source>
        <dbReference type="ARBA" id="ARBA00004922"/>
    </source>
</evidence>
<evidence type="ECO:0000256" key="8">
    <source>
        <dbReference type="ARBA" id="ARBA00022989"/>
    </source>
</evidence>
<evidence type="ECO:0000256" key="9">
    <source>
        <dbReference type="ARBA" id="ARBA00023136"/>
    </source>
</evidence>
<dbReference type="Gene3D" id="3.90.550.10">
    <property type="entry name" value="Spore Coat Polysaccharide Biosynthesis Protein SpsA, Chain A"/>
    <property type="match status" value="1"/>
</dbReference>
<proteinExistence type="inferred from homology"/>
<evidence type="ECO:0000256" key="10">
    <source>
        <dbReference type="ARBA" id="ARBA00023180"/>
    </source>
</evidence>
<keyword evidence="8 12" id="KW-1133">Transmembrane helix</keyword>
<sequence length="967" mass="105841">MFLFFSVGMLGFCNSQSQIEGLVWFGSFWCLDSFFCSPWPRAMISITRILLILIVVACGLTILVSFNHTFQMAKLVPSHVHGGQSTLDTGTMSRLMEFPTAMKNVERSLLALEQHIHDLDEEMKGGRSPPKKDDASVGEPRDASGSVGGVLAASGSSGSAASTAGAGRPEAANQREQRWRKDRRCGSNASPLPDGKVAECDPTGDFACCSALGWCGGSKQHCLCKGCVNYKEKYAKELGQSVASLPPMPPKDGHKGKTVVVIIPFRDRESHLKLFKQYWRWFSEHGRIPKTVQHWVVFVAEQFDSETFNRGWNFNGALAIASALTTASPDIKPDMGFDFDCAVIQDIDYLPEKGVDYSDCEVPTQLSAEIDRYNWKTPYLTSAGGIVGMSLRHWRKINGFGNNYFGWGGEDDELHHRLRLNGLLYGDCYPYCAKNDAKIGKPGQSIKRPKKGFGRFSGKFMHSANHTKRITDSRAYARNLDQLREIGSGGSRWKTDGLNSLAFSIVDAQSDTADKETYGITYHHVKMRRGKKPFHVKDVPVAIPPGFCQSSKVLPAGWVLQKMGEGSIPWDLDALRSRIASFAAPDGSECPGARSANFLLVDRRQQVAKIFHSGMERMLVVYLRSLGSAMEDALIVADPRPAEVILQSFQEQKAFADPPTFFCVCTSKLKKGGNKYSVHQGDHCSGGGWDAVEGGVWRAYAQHKEGTKAISWCDNERYWTQIFVKGTSCPENWAGLKWIHGGTFYVKDGASFCSGTRKTESEETSFSKLVAKKNCGGDGFSHDFSFDPVPAPDPVASIGICIGQDASLKAKISMMDECDTGGFSHVARFAARRAVYASKSDRIFCVVPSGDGDLIRAGPRCSGSKGFDFALPAELEHTIARVAPELAKAWRICVGFQSGKDKATVGVDDQCENLQGLTVDFKAPSLLDIAASTPGRDSASPAPLFTIVEEEVLCFGFLCPHVLSGLK</sequence>
<evidence type="ECO:0000256" key="12">
    <source>
        <dbReference type="SAM" id="Phobius"/>
    </source>
</evidence>
<feature type="transmembrane region" description="Helical" evidence="12">
    <location>
        <begin position="41"/>
        <end position="64"/>
    </location>
</feature>
<dbReference type="InterPro" id="IPR003859">
    <property type="entry name" value="Galactosyl_T"/>
</dbReference>
<comment type="caution">
    <text evidence="15">The sequence shown here is derived from an EMBL/GenBank/DDBJ whole genome shotgun (WGS) entry which is preliminary data.</text>
</comment>
<evidence type="ECO:0000259" key="13">
    <source>
        <dbReference type="Pfam" id="PF02709"/>
    </source>
</evidence>
<dbReference type="CDD" id="cd10909">
    <property type="entry name" value="ChtBD1_GH18_2"/>
    <property type="match status" value="1"/>
</dbReference>
<evidence type="ECO:0000259" key="14">
    <source>
        <dbReference type="Pfam" id="PF13733"/>
    </source>
</evidence>
<evidence type="ECO:0000256" key="6">
    <source>
        <dbReference type="ARBA" id="ARBA00022692"/>
    </source>
</evidence>
<dbReference type="Proteomes" id="UP001642484">
    <property type="component" value="Unassembled WGS sequence"/>
</dbReference>
<dbReference type="Pfam" id="PF13733">
    <property type="entry name" value="Glyco_transf_7N"/>
    <property type="match status" value="1"/>
</dbReference>
<evidence type="ECO:0000256" key="11">
    <source>
        <dbReference type="SAM" id="MobiDB-lite"/>
    </source>
</evidence>
<evidence type="ECO:0000313" key="15">
    <source>
        <dbReference type="EMBL" id="CAK9084489.1"/>
    </source>
</evidence>
<dbReference type="Pfam" id="PF02709">
    <property type="entry name" value="Glyco_transf_7C"/>
    <property type="match status" value="1"/>
</dbReference>
<keyword evidence="4" id="KW-0328">Glycosyltransferase</keyword>
<dbReference type="SUPFAM" id="SSF53448">
    <property type="entry name" value="Nucleotide-diphospho-sugar transferases"/>
    <property type="match status" value="1"/>
</dbReference>
<feature type="region of interest" description="Disordered" evidence="11">
    <location>
        <begin position="120"/>
        <end position="193"/>
    </location>
</feature>
<gene>
    <name evidence="15" type="ORF">CCMP2556_LOCUS41094</name>
</gene>
<accession>A0ABP0Q926</accession>
<comment type="subcellular location">
    <subcellularLocation>
        <location evidence="1">Membrane</location>
        <topology evidence="1">Single-pass type II membrane protein</topology>
    </subcellularLocation>
</comment>
<dbReference type="EMBL" id="CAXAMN010024195">
    <property type="protein sequence ID" value="CAK9084489.1"/>
    <property type="molecule type" value="Genomic_DNA"/>
</dbReference>
<comment type="similarity">
    <text evidence="3">Belongs to the glycosyltransferase 7 family.</text>
</comment>
<dbReference type="InterPro" id="IPR029044">
    <property type="entry name" value="Nucleotide-diphossugar_trans"/>
</dbReference>
<feature type="domain" description="Galactosyltransferase C-terminal" evidence="13">
    <location>
        <begin position="365"/>
        <end position="423"/>
    </location>
</feature>
<reference evidence="15 16" key="1">
    <citation type="submission" date="2024-02" db="EMBL/GenBank/DDBJ databases">
        <authorList>
            <person name="Chen Y."/>
            <person name="Shah S."/>
            <person name="Dougan E. K."/>
            <person name="Thang M."/>
            <person name="Chan C."/>
        </authorList>
    </citation>
    <scope>NUCLEOTIDE SEQUENCE [LARGE SCALE GENOMIC DNA]</scope>
</reference>
<feature type="compositionally biased region" description="Low complexity" evidence="11">
    <location>
        <begin position="143"/>
        <end position="167"/>
    </location>
</feature>
<evidence type="ECO:0000256" key="1">
    <source>
        <dbReference type="ARBA" id="ARBA00004606"/>
    </source>
</evidence>
<protein>
    <submittedName>
        <fullName evidence="15">Uncharacterized protein</fullName>
    </submittedName>
</protein>
<dbReference type="PRINTS" id="PR02050">
    <property type="entry name" value="B14GALTRFASE"/>
</dbReference>
<keyword evidence="5" id="KW-0808">Transferase</keyword>
<dbReference type="PANTHER" id="PTHR19300:SF57">
    <property type="entry name" value="BETA-1,4-N-ACETYLGALACTOSAMINYLTRANSFERASE"/>
    <property type="match status" value="1"/>
</dbReference>
<evidence type="ECO:0000256" key="7">
    <source>
        <dbReference type="ARBA" id="ARBA00022968"/>
    </source>
</evidence>
<feature type="compositionally biased region" description="Basic and acidic residues" evidence="11">
    <location>
        <begin position="120"/>
        <end position="142"/>
    </location>
</feature>
<evidence type="ECO:0000256" key="3">
    <source>
        <dbReference type="ARBA" id="ARBA00005735"/>
    </source>
</evidence>
<keyword evidence="16" id="KW-1185">Reference proteome</keyword>
<evidence type="ECO:0000256" key="5">
    <source>
        <dbReference type="ARBA" id="ARBA00022679"/>
    </source>
</evidence>
<feature type="domain" description="Galactosyltransferase N-terminal" evidence="14">
    <location>
        <begin position="239"/>
        <end position="360"/>
    </location>
</feature>
<dbReference type="InterPro" id="IPR027791">
    <property type="entry name" value="Galactosyl_T_C"/>
</dbReference>
<name>A0ABP0Q926_9DINO</name>
<keyword evidence="9 12" id="KW-0472">Membrane</keyword>
<keyword evidence="10" id="KW-0325">Glycoprotein</keyword>
<keyword evidence="6 12" id="KW-0812">Transmembrane</keyword>
<dbReference type="InterPro" id="IPR027995">
    <property type="entry name" value="Galactosyl_T_N"/>
</dbReference>
<dbReference type="PANTHER" id="PTHR19300">
    <property type="entry name" value="BETA-1,4-GALACTOSYLTRANSFERASE"/>
    <property type="match status" value="1"/>
</dbReference>
<keyword evidence="7" id="KW-0735">Signal-anchor</keyword>